<evidence type="ECO:0000256" key="4">
    <source>
        <dbReference type="ARBA" id="ARBA00022679"/>
    </source>
</evidence>
<comment type="caution">
    <text evidence="8">The sequence shown here is derived from an EMBL/GenBank/DDBJ whole genome shotgun (WGS) entry which is preliminary data.</text>
</comment>
<dbReference type="RefSeq" id="WP_173731240.1">
    <property type="nucleotide sequence ID" value="NZ_JABTTE010000012.1"/>
</dbReference>
<dbReference type="Pfam" id="PF00535">
    <property type="entry name" value="Glycos_transf_2"/>
    <property type="match status" value="1"/>
</dbReference>
<dbReference type="Proteomes" id="UP000625804">
    <property type="component" value="Unassembled WGS sequence"/>
</dbReference>
<dbReference type="PANTHER" id="PTHR43179:SF12">
    <property type="entry name" value="GALACTOFURANOSYLTRANSFERASE GLFT2"/>
    <property type="match status" value="1"/>
</dbReference>
<feature type="domain" description="Glycosyltransferase 2-like" evidence="7">
    <location>
        <begin position="7"/>
        <end position="113"/>
    </location>
</feature>
<evidence type="ECO:0000256" key="2">
    <source>
        <dbReference type="ARBA" id="ARBA00006739"/>
    </source>
</evidence>
<evidence type="ECO:0000313" key="9">
    <source>
        <dbReference type="Proteomes" id="UP000625804"/>
    </source>
</evidence>
<name>A0A8J8GET5_9BACI</name>
<evidence type="ECO:0000313" key="8">
    <source>
        <dbReference type="EMBL" id="NSL52032.1"/>
    </source>
</evidence>
<keyword evidence="6" id="KW-0812">Transmembrane</keyword>
<keyword evidence="9" id="KW-1185">Reference proteome</keyword>
<evidence type="ECO:0000259" key="7">
    <source>
        <dbReference type="Pfam" id="PF00535"/>
    </source>
</evidence>
<proteinExistence type="inferred from homology"/>
<reference evidence="8" key="1">
    <citation type="submission" date="2020-06" db="EMBL/GenBank/DDBJ databases">
        <title>A novel thermopfilic bacterium from Erzurum, Turkey.</title>
        <authorList>
            <person name="Adiguzel A."/>
            <person name="Ay H."/>
            <person name="Baltaci M.O."/>
        </authorList>
    </citation>
    <scope>NUCLEOTIDE SEQUENCE</scope>
    <source>
        <strain evidence="8">P2</strain>
    </source>
</reference>
<evidence type="ECO:0000256" key="1">
    <source>
        <dbReference type="ARBA" id="ARBA00004776"/>
    </source>
</evidence>
<sequence length="365" mass="42218">MKRVAVQIVTFNSEEDIIACLKSVERQSYPVSEIIVIDNGSKDTTIQKVKSSLFSKEIVLIENHTNTGFTGGHNQAFQLSKSDYVLVLNPDVVLHPDYVYHLVHAMERDARIGSATGKLYRDISENMHISSSSYHPQNDSMHELKGQRVEQSMATGSREGKNSQGKENRVLDSTGLIMKKNRRAFDRGAGEMDRGQYDRKTEIFGVSGAAAMYRRQMIDDLSINGEFFDETFFAYKEDVDAAWRAQLFGWKAIFVSEAIATHKRGWQGEKKRSEISLKIRKHSYINRYYTILKNDSFLYMLLHLPVILFYEILSLGYAILKEKELLSAWKDFSNNFSAMKNKRKWIKKYRKVPYSSVYRYFKGIW</sequence>
<keyword evidence="6" id="KW-0472">Membrane</keyword>
<keyword evidence="4" id="KW-0808">Transferase</keyword>
<evidence type="ECO:0000256" key="3">
    <source>
        <dbReference type="ARBA" id="ARBA00022676"/>
    </source>
</evidence>
<gene>
    <name evidence="8" type="ORF">HR057_09740</name>
</gene>
<comment type="pathway">
    <text evidence="1">Cell wall biogenesis; cell wall polysaccharide biosynthesis.</text>
</comment>
<dbReference type="CDD" id="cd04186">
    <property type="entry name" value="GT_2_like_c"/>
    <property type="match status" value="1"/>
</dbReference>
<protein>
    <submittedName>
        <fullName evidence="8">Glycosyltransferase</fullName>
    </submittedName>
</protein>
<keyword evidence="6" id="KW-1133">Transmembrane helix</keyword>
<accession>A0A8J8GET5</accession>
<feature type="region of interest" description="Disordered" evidence="5">
    <location>
        <begin position="130"/>
        <end position="170"/>
    </location>
</feature>
<dbReference type="SUPFAM" id="SSF53448">
    <property type="entry name" value="Nucleotide-diphospho-sugar transferases"/>
    <property type="match status" value="1"/>
</dbReference>
<dbReference type="EMBL" id="JABTTE010000012">
    <property type="protein sequence ID" value="NSL52032.1"/>
    <property type="molecule type" value="Genomic_DNA"/>
</dbReference>
<keyword evidence="3" id="KW-0328">Glycosyltransferase</keyword>
<feature type="transmembrane region" description="Helical" evidence="6">
    <location>
        <begin position="297"/>
        <end position="320"/>
    </location>
</feature>
<evidence type="ECO:0000256" key="5">
    <source>
        <dbReference type="SAM" id="MobiDB-lite"/>
    </source>
</evidence>
<comment type="similarity">
    <text evidence="2">Belongs to the glycosyltransferase 2 family.</text>
</comment>
<organism evidence="8 9">
    <name type="scientific">Calidifontibacillus erzurumensis</name>
    <dbReference type="NCBI Taxonomy" id="2741433"/>
    <lineage>
        <taxon>Bacteria</taxon>
        <taxon>Bacillati</taxon>
        <taxon>Bacillota</taxon>
        <taxon>Bacilli</taxon>
        <taxon>Bacillales</taxon>
        <taxon>Bacillaceae</taxon>
        <taxon>Calidifontibacillus/Schinkia group</taxon>
        <taxon>Calidifontibacillus</taxon>
    </lineage>
</organism>
<dbReference type="PANTHER" id="PTHR43179">
    <property type="entry name" value="RHAMNOSYLTRANSFERASE WBBL"/>
    <property type="match status" value="1"/>
</dbReference>
<dbReference type="GO" id="GO:0016757">
    <property type="term" value="F:glycosyltransferase activity"/>
    <property type="evidence" value="ECO:0007669"/>
    <property type="project" value="UniProtKB-KW"/>
</dbReference>
<dbReference type="AlphaFoldDB" id="A0A8J8GET5"/>
<dbReference type="InterPro" id="IPR029044">
    <property type="entry name" value="Nucleotide-diphossugar_trans"/>
</dbReference>
<evidence type="ECO:0000256" key="6">
    <source>
        <dbReference type="SAM" id="Phobius"/>
    </source>
</evidence>
<feature type="compositionally biased region" description="Basic and acidic residues" evidence="5">
    <location>
        <begin position="158"/>
        <end position="170"/>
    </location>
</feature>
<feature type="compositionally biased region" description="Polar residues" evidence="5">
    <location>
        <begin position="130"/>
        <end position="139"/>
    </location>
</feature>
<dbReference type="InterPro" id="IPR001173">
    <property type="entry name" value="Glyco_trans_2-like"/>
</dbReference>
<dbReference type="Gene3D" id="3.90.550.10">
    <property type="entry name" value="Spore Coat Polysaccharide Biosynthesis Protein SpsA, Chain A"/>
    <property type="match status" value="1"/>
</dbReference>